<dbReference type="EMBL" id="JADKFW010000004">
    <property type="protein sequence ID" value="MBK9716170.1"/>
    <property type="molecule type" value="Genomic_DNA"/>
</dbReference>
<organism evidence="1 2">
    <name type="scientific">Candidatus Defluviibacterium haderslevense</name>
    <dbReference type="NCBI Taxonomy" id="2981993"/>
    <lineage>
        <taxon>Bacteria</taxon>
        <taxon>Pseudomonadati</taxon>
        <taxon>Bacteroidota</taxon>
        <taxon>Saprospiria</taxon>
        <taxon>Saprospirales</taxon>
        <taxon>Saprospiraceae</taxon>
        <taxon>Candidatus Defluviibacterium</taxon>
    </lineage>
</organism>
<proteinExistence type="predicted"/>
<name>A0A9D7XD23_9BACT</name>
<gene>
    <name evidence="1" type="ORF">IPO85_01340</name>
</gene>
<evidence type="ECO:0000313" key="2">
    <source>
        <dbReference type="Proteomes" id="UP000808349"/>
    </source>
</evidence>
<protein>
    <submittedName>
        <fullName evidence="1">Uncharacterized protein</fullName>
    </submittedName>
</protein>
<dbReference type="Proteomes" id="UP000808349">
    <property type="component" value="Unassembled WGS sequence"/>
</dbReference>
<comment type="caution">
    <text evidence="1">The sequence shown here is derived from an EMBL/GenBank/DDBJ whole genome shotgun (WGS) entry which is preliminary data.</text>
</comment>
<dbReference type="AlphaFoldDB" id="A0A9D7XD23"/>
<accession>A0A9D7XD23</accession>
<evidence type="ECO:0000313" key="1">
    <source>
        <dbReference type="EMBL" id="MBK9716170.1"/>
    </source>
</evidence>
<reference evidence="1 2" key="1">
    <citation type="submission" date="2020-10" db="EMBL/GenBank/DDBJ databases">
        <title>Connecting structure to function with the recovery of over 1000 high-quality activated sludge metagenome-assembled genomes encoding full-length rRNA genes using long-read sequencing.</title>
        <authorList>
            <person name="Singleton C.M."/>
            <person name="Petriglieri F."/>
            <person name="Kristensen J.M."/>
            <person name="Kirkegaard R.H."/>
            <person name="Michaelsen T.Y."/>
            <person name="Andersen M.H."/>
            <person name="Karst S.M."/>
            <person name="Dueholm M.S."/>
            <person name="Nielsen P.H."/>
            <person name="Albertsen M."/>
        </authorList>
    </citation>
    <scope>NUCLEOTIDE SEQUENCE [LARGE SCALE GENOMIC DNA]</scope>
    <source>
        <strain evidence="1">Ribe_18-Q3-R11-54_BAT3C.373</strain>
    </source>
</reference>
<sequence>MKIHFIVTLFSKSSLRDFFNLIISEFPIEFEIGMVEVNDLEFKTSEFMAPYFETYGDFGVRSKKDSTIHLAFVYCREVKIYSNKDDSREVIRVIGSCNYSENVFNHYIQLSKREEVFFSYIANGNYWFEQGRLRHSEENKVERELYSVQSGFLGRIFGKSEEKLKEKLLNLIYKYPGTSASRISGYFNYEGNQTMYFGPEFYHFIPKDFILNFKDAYCIEQLPNDIIRMQLYERLEDANDPISQNRQRSFRHYFKMVDHIDQNKIDYEEWPWLKDDSNFGVKIQHFQFPRMYIAITSTLSNLMDVLQINDWQSDQDWNKAVELTGDEKILFISPEYEGWVWIGGECLFNDIKDLYKDKLLQELSKRFGEVCSWIYISINDVHEIRWYKDGKLHRAIHHCGEDGRFAHKEDLTESELEMVNKYVNQLKKMKLKITEKKRSQIAKSIIINNMEPIFNSWCPNIIELKEQESFRSKQCYTMNYKSFYKAILKGK</sequence>